<keyword evidence="3" id="KW-1185">Reference proteome</keyword>
<dbReference type="EMBL" id="JAAKZX010000119">
    <property type="protein sequence ID" value="NGO46206.1"/>
    <property type="molecule type" value="Genomic_DNA"/>
</dbReference>
<accession>A0ABX0DWC8</accession>
<dbReference type="RefSeq" id="WP_165342752.1">
    <property type="nucleotide sequence ID" value="NZ_JAAKZX010000119.1"/>
</dbReference>
<sequence length="48" mass="4775">MRSALRKRPDGPACAAAALPPASARPGREHAPATVQAHASDVSAGSGR</sequence>
<dbReference type="Proteomes" id="UP001518140">
    <property type="component" value="Unassembled WGS sequence"/>
</dbReference>
<organism evidence="2 3">
    <name type="scientific">Streptomyces ureilyticus</name>
    <dbReference type="NCBI Taxonomy" id="1775131"/>
    <lineage>
        <taxon>Bacteria</taxon>
        <taxon>Bacillati</taxon>
        <taxon>Actinomycetota</taxon>
        <taxon>Actinomycetes</taxon>
        <taxon>Kitasatosporales</taxon>
        <taxon>Streptomycetaceae</taxon>
        <taxon>Streptomyces</taxon>
    </lineage>
</organism>
<proteinExistence type="predicted"/>
<comment type="caution">
    <text evidence="2">The sequence shown here is derived from an EMBL/GenBank/DDBJ whole genome shotgun (WGS) entry which is preliminary data.</text>
</comment>
<protein>
    <submittedName>
        <fullName evidence="2">Uncharacterized protein</fullName>
    </submittedName>
</protein>
<reference evidence="2 3" key="1">
    <citation type="submission" date="2020-02" db="EMBL/GenBank/DDBJ databases">
        <title>Whole-genome analyses of novel actinobacteria.</title>
        <authorList>
            <person name="Sahin N."/>
            <person name="Tokatli A."/>
        </authorList>
    </citation>
    <scope>NUCLEOTIDE SEQUENCE [LARGE SCALE GENOMIC DNA]</scope>
    <source>
        <strain evidence="2 3">YC419</strain>
    </source>
</reference>
<gene>
    <name evidence="2" type="ORF">G6048_30055</name>
</gene>
<feature type="region of interest" description="Disordered" evidence="1">
    <location>
        <begin position="1"/>
        <end position="48"/>
    </location>
</feature>
<feature type="compositionally biased region" description="Low complexity" evidence="1">
    <location>
        <begin position="11"/>
        <end position="25"/>
    </location>
</feature>
<name>A0ABX0DWC8_9ACTN</name>
<evidence type="ECO:0000256" key="1">
    <source>
        <dbReference type="SAM" id="MobiDB-lite"/>
    </source>
</evidence>
<evidence type="ECO:0000313" key="2">
    <source>
        <dbReference type="EMBL" id="NGO46206.1"/>
    </source>
</evidence>
<evidence type="ECO:0000313" key="3">
    <source>
        <dbReference type="Proteomes" id="UP001518140"/>
    </source>
</evidence>